<evidence type="ECO:0000313" key="5">
    <source>
        <dbReference type="EMBL" id="GHE45814.1"/>
    </source>
</evidence>
<evidence type="ECO:0000313" key="6">
    <source>
        <dbReference type="Proteomes" id="UP000620550"/>
    </source>
</evidence>
<dbReference type="EMBL" id="BNAF01000013">
    <property type="protein sequence ID" value="GHE45814.1"/>
    <property type="molecule type" value="Genomic_DNA"/>
</dbReference>
<dbReference type="InterPro" id="IPR009050">
    <property type="entry name" value="Globin-like_sf"/>
</dbReference>
<evidence type="ECO:0000256" key="4">
    <source>
        <dbReference type="ARBA" id="ARBA00023004"/>
    </source>
</evidence>
<evidence type="ECO:0000256" key="3">
    <source>
        <dbReference type="ARBA" id="ARBA00022723"/>
    </source>
</evidence>
<evidence type="ECO:0008006" key="7">
    <source>
        <dbReference type="Google" id="ProtNLM"/>
    </source>
</evidence>
<comment type="caution">
    <text evidence="5">The sequence shown here is derived from an EMBL/GenBank/DDBJ whole genome shotgun (WGS) entry which is preliminary data.</text>
</comment>
<keyword evidence="2" id="KW-0349">Heme</keyword>
<keyword evidence="3" id="KW-0479">Metal-binding</keyword>
<dbReference type="SUPFAM" id="SSF46458">
    <property type="entry name" value="Globin-like"/>
    <property type="match status" value="1"/>
</dbReference>
<dbReference type="Gene3D" id="1.10.490.10">
    <property type="entry name" value="Globins"/>
    <property type="match status" value="1"/>
</dbReference>
<dbReference type="CDD" id="cd08916">
    <property type="entry name" value="TrHb3_P"/>
    <property type="match status" value="1"/>
</dbReference>
<keyword evidence="6" id="KW-1185">Reference proteome</keyword>
<dbReference type="Pfam" id="PF01152">
    <property type="entry name" value="Bac_globin"/>
    <property type="match status" value="1"/>
</dbReference>
<protein>
    <recommendedName>
        <fullName evidence="7">Globin</fullName>
    </recommendedName>
</protein>
<dbReference type="InterPro" id="IPR001486">
    <property type="entry name" value="Hemoglobin_trunc"/>
</dbReference>
<organism evidence="5 6">
    <name type="scientific">Sphingobacterium griseoflavum</name>
    <dbReference type="NCBI Taxonomy" id="1474952"/>
    <lineage>
        <taxon>Bacteria</taxon>
        <taxon>Pseudomonadati</taxon>
        <taxon>Bacteroidota</taxon>
        <taxon>Sphingobacteriia</taxon>
        <taxon>Sphingobacteriales</taxon>
        <taxon>Sphingobacteriaceae</taxon>
        <taxon>Sphingobacterium</taxon>
    </lineage>
</organism>
<evidence type="ECO:0000256" key="1">
    <source>
        <dbReference type="ARBA" id="ARBA00022448"/>
    </source>
</evidence>
<proteinExistence type="predicted"/>
<dbReference type="Proteomes" id="UP000620550">
    <property type="component" value="Unassembled WGS sequence"/>
</dbReference>
<accession>A0ABQ3I0E7</accession>
<sequence>MHKTDIGTLADIQLLVDRFYDKVRQDDQLGPIFQAKVEDRWPQHLAKMYRFWQTILLDEQTYAGRPFPPHAQLPIEKAHFDRWLLLFKETVDELFQGAIAEEAKNRGGKMATLFQIKLEHIRQSPFPPLL</sequence>
<keyword evidence="4" id="KW-0408">Iron</keyword>
<reference evidence="6" key="1">
    <citation type="journal article" date="2019" name="Int. J. Syst. Evol. Microbiol.">
        <title>The Global Catalogue of Microorganisms (GCM) 10K type strain sequencing project: providing services to taxonomists for standard genome sequencing and annotation.</title>
        <authorList>
            <consortium name="The Broad Institute Genomics Platform"/>
            <consortium name="The Broad Institute Genome Sequencing Center for Infectious Disease"/>
            <person name="Wu L."/>
            <person name="Ma J."/>
        </authorList>
    </citation>
    <scope>NUCLEOTIDE SEQUENCE [LARGE SCALE GENOMIC DNA]</scope>
    <source>
        <strain evidence="6">CGMCC 1.12966</strain>
    </source>
</reference>
<keyword evidence="1" id="KW-0813">Transport</keyword>
<name>A0ABQ3I0E7_9SPHI</name>
<dbReference type="RefSeq" id="WP_189627656.1">
    <property type="nucleotide sequence ID" value="NZ_BNAF01000013.1"/>
</dbReference>
<dbReference type="InterPro" id="IPR012292">
    <property type="entry name" value="Globin/Proto"/>
</dbReference>
<evidence type="ECO:0000256" key="2">
    <source>
        <dbReference type="ARBA" id="ARBA00022617"/>
    </source>
</evidence>
<gene>
    <name evidence="5" type="ORF">GCM10017764_31360</name>
</gene>